<dbReference type="Pfam" id="PF01435">
    <property type="entry name" value="Peptidase_M48"/>
    <property type="match status" value="1"/>
</dbReference>
<evidence type="ECO:0000259" key="8">
    <source>
        <dbReference type="Pfam" id="PF01435"/>
    </source>
</evidence>
<evidence type="ECO:0000313" key="10">
    <source>
        <dbReference type="Proteomes" id="UP000242699"/>
    </source>
</evidence>
<reference evidence="9 10" key="1">
    <citation type="journal article" date="2014" name="BMC Genomics">
        <title>Comparison of environmental and isolate Sulfobacillus genomes reveals diverse carbon, sulfur, nitrogen, and hydrogen metabolisms.</title>
        <authorList>
            <person name="Justice N.B."/>
            <person name="Norman A."/>
            <person name="Brown C.T."/>
            <person name="Singh A."/>
            <person name="Thomas B.C."/>
            <person name="Banfield J.F."/>
        </authorList>
    </citation>
    <scope>NUCLEOTIDE SEQUENCE [LARGE SCALE GENOMIC DNA]</scope>
    <source>
        <strain evidence="9">AMDSBA1</strain>
    </source>
</reference>
<keyword evidence="7" id="KW-1133">Transmembrane helix</keyword>
<keyword evidence="5 6" id="KW-0482">Metalloprotease</keyword>
<organism evidence="9 10">
    <name type="scientific">Sulfobacillus benefaciens</name>
    <dbReference type="NCBI Taxonomy" id="453960"/>
    <lineage>
        <taxon>Bacteria</taxon>
        <taxon>Bacillati</taxon>
        <taxon>Bacillota</taxon>
        <taxon>Clostridia</taxon>
        <taxon>Eubacteriales</taxon>
        <taxon>Clostridiales Family XVII. Incertae Sedis</taxon>
        <taxon>Sulfobacillus</taxon>
    </lineage>
</organism>
<accession>A0A2T2WXM2</accession>
<dbReference type="PANTHER" id="PTHR34978">
    <property type="entry name" value="POSSIBLE SENSOR-TRANSDUCER PROTEIN BLAR"/>
    <property type="match status" value="1"/>
</dbReference>
<evidence type="ECO:0000256" key="5">
    <source>
        <dbReference type="ARBA" id="ARBA00023049"/>
    </source>
</evidence>
<proteinExistence type="inferred from homology"/>
<keyword evidence="1 6" id="KW-0645">Protease</keyword>
<keyword evidence="2" id="KW-0479">Metal-binding</keyword>
<dbReference type="GO" id="GO:0006508">
    <property type="term" value="P:proteolysis"/>
    <property type="evidence" value="ECO:0007669"/>
    <property type="project" value="UniProtKB-KW"/>
</dbReference>
<evidence type="ECO:0000256" key="4">
    <source>
        <dbReference type="ARBA" id="ARBA00022833"/>
    </source>
</evidence>
<dbReference type="PANTHER" id="PTHR34978:SF3">
    <property type="entry name" value="SLR0241 PROTEIN"/>
    <property type="match status" value="1"/>
</dbReference>
<dbReference type="GO" id="GO:0046872">
    <property type="term" value="F:metal ion binding"/>
    <property type="evidence" value="ECO:0007669"/>
    <property type="project" value="UniProtKB-KW"/>
</dbReference>
<name>A0A2T2WXM2_9FIRM</name>
<evidence type="ECO:0000256" key="1">
    <source>
        <dbReference type="ARBA" id="ARBA00022670"/>
    </source>
</evidence>
<feature type="domain" description="Peptidase M48" evidence="8">
    <location>
        <begin position="138"/>
        <end position="195"/>
    </location>
</feature>
<dbReference type="InterPro" id="IPR001915">
    <property type="entry name" value="Peptidase_M48"/>
</dbReference>
<evidence type="ECO:0000313" key="9">
    <source>
        <dbReference type="EMBL" id="PSR26983.1"/>
    </source>
</evidence>
<comment type="cofactor">
    <cofactor evidence="6">
        <name>Zn(2+)</name>
        <dbReference type="ChEBI" id="CHEBI:29105"/>
    </cofactor>
    <text evidence="6">Binds 1 zinc ion per subunit.</text>
</comment>
<gene>
    <name evidence="9" type="ORF">C7B43_12500</name>
</gene>
<evidence type="ECO:0000256" key="7">
    <source>
        <dbReference type="SAM" id="Phobius"/>
    </source>
</evidence>
<keyword evidence="7" id="KW-0472">Membrane</keyword>
<sequence>MNWIRMRWLNWRLSFVLELKKNSVNRGSKSAYAWALGLATLVLLPGLLLGVAIATTEHHLSWSRMHHPMIGHPGLFIFLAVLILLSGLYVWRLGYGIAWVIRSNRNTIARVRPRMAPFPCDEIPLKLLPRNVSVKVGMWNSPDAFTYGIIHPTIVISESLRTLLDGPGLEAILAHEVHHARSHDYALQQVFLTIQKAFPFLPIESLYRVYLVAREIQADRFAIAWQETKDPLLQAMVTTVHALSNESRPRFSEGPAWNSVWEARINALIDGDSVSLFPETYPLVSAAAMPFATSAVLAATSWSLFCH</sequence>
<evidence type="ECO:0000256" key="3">
    <source>
        <dbReference type="ARBA" id="ARBA00022801"/>
    </source>
</evidence>
<dbReference type="EMBL" id="PXYT01000030">
    <property type="protein sequence ID" value="PSR26983.1"/>
    <property type="molecule type" value="Genomic_DNA"/>
</dbReference>
<keyword evidence="4 6" id="KW-0862">Zinc</keyword>
<evidence type="ECO:0000256" key="6">
    <source>
        <dbReference type="RuleBase" id="RU003983"/>
    </source>
</evidence>
<keyword evidence="7" id="KW-0812">Transmembrane</keyword>
<comment type="caution">
    <text evidence="9">The sequence shown here is derived from an EMBL/GenBank/DDBJ whole genome shotgun (WGS) entry which is preliminary data.</text>
</comment>
<feature type="transmembrane region" description="Helical" evidence="7">
    <location>
        <begin position="75"/>
        <end position="101"/>
    </location>
</feature>
<dbReference type="AlphaFoldDB" id="A0A2T2WXM2"/>
<dbReference type="CDD" id="cd07326">
    <property type="entry name" value="M56_BlaR1_MecR1_like"/>
    <property type="match status" value="1"/>
</dbReference>
<dbReference type="Proteomes" id="UP000242699">
    <property type="component" value="Unassembled WGS sequence"/>
</dbReference>
<dbReference type="Gene3D" id="3.30.2010.10">
    <property type="entry name" value="Metalloproteases ('zincins'), catalytic domain"/>
    <property type="match status" value="1"/>
</dbReference>
<evidence type="ECO:0000256" key="2">
    <source>
        <dbReference type="ARBA" id="ARBA00022723"/>
    </source>
</evidence>
<keyword evidence="3 6" id="KW-0378">Hydrolase</keyword>
<comment type="similarity">
    <text evidence="6">Belongs to the peptidase M48 family.</text>
</comment>
<dbReference type="GO" id="GO:0004222">
    <property type="term" value="F:metalloendopeptidase activity"/>
    <property type="evidence" value="ECO:0007669"/>
    <property type="project" value="InterPro"/>
</dbReference>
<dbReference type="InterPro" id="IPR052173">
    <property type="entry name" value="Beta-lactam_resp_regulator"/>
</dbReference>
<protein>
    <recommendedName>
        <fullName evidence="8">Peptidase M48 domain-containing protein</fullName>
    </recommendedName>
</protein>
<feature type="transmembrane region" description="Helical" evidence="7">
    <location>
        <begin position="31"/>
        <end position="55"/>
    </location>
</feature>